<evidence type="ECO:0000256" key="2">
    <source>
        <dbReference type="ARBA" id="ARBA00023015"/>
    </source>
</evidence>
<accession>A0A2R7Z2F5</accession>
<dbReference type="InterPro" id="IPR050109">
    <property type="entry name" value="HTH-type_TetR-like_transc_reg"/>
</dbReference>
<dbReference type="SUPFAM" id="SSF46689">
    <property type="entry name" value="Homeodomain-like"/>
    <property type="match status" value="1"/>
</dbReference>
<protein>
    <submittedName>
        <fullName evidence="7">TetR/AcrR family transcriptional regulator</fullName>
    </submittedName>
</protein>
<keyword evidence="1" id="KW-0678">Repressor</keyword>
<evidence type="ECO:0000256" key="5">
    <source>
        <dbReference type="PROSITE-ProRule" id="PRU00335"/>
    </source>
</evidence>
<dbReference type="InterPro" id="IPR001647">
    <property type="entry name" value="HTH_TetR"/>
</dbReference>
<proteinExistence type="predicted"/>
<gene>
    <name evidence="7" type="ORF">C7S10_03610</name>
</gene>
<dbReference type="InterPro" id="IPR041490">
    <property type="entry name" value="KstR2_TetR_C"/>
</dbReference>
<feature type="DNA-binding region" description="H-T-H motif" evidence="5">
    <location>
        <begin position="38"/>
        <end position="57"/>
    </location>
</feature>
<keyword evidence="8" id="KW-1185">Reference proteome</keyword>
<evidence type="ECO:0000259" key="6">
    <source>
        <dbReference type="PROSITE" id="PS50977"/>
    </source>
</evidence>
<dbReference type="Pfam" id="PF00440">
    <property type="entry name" value="TetR_N"/>
    <property type="match status" value="1"/>
</dbReference>
<keyword evidence="3 5" id="KW-0238">DNA-binding</keyword>
<organism evidence="7 8">
    <name type="scientific">Nocardioides currus</name>
    <dbReference type="NCBI Taxonomy" id="2133958"/>
    <lineage>
        <taxon>Bacteria</taxon>
        <taxon>Bacillati</taxon>
        <taxon>Actinomycetota</taxon>
        <taxon>Actinomycetes</taxon>
        <taxon>Propionibacteriales</taxon>
        <taxon>Nocardioidaceae</taxon>
        <taxon>Nocardioides</taxon>
    </lineage>
</organism>
<dbReference type="Gene3D" id="1.10.357.10">
    <property type="entry name" value="Tetracycline Repressor, domain 2"/>
    <property type="match status" value="1"/>
</dbReference>
<evidence type="ECO:0000256" key="4">
    <source>
        <dbReference type="ARBA" id="ARBA00023163"/>
    </source>
</evidence>
<dbReference type="PANTHER" id="PTHR30055:SF175">
    <property type="entry name" value="HTH-TYPE TRANSCRIPTIONAL REPRESSOR KSTR2"/>
    <property type="match status" value="1"/>
</dbReference>
<evidence type="ECO:0000256" key="3">
    <source>
        <dbReference type="ARBA" id="ARBA00023125"/>
    </source>
</evidence>
<reference evidence="7 8" key="1">
    <citation type="submission" date="2018-03" db="EMBL/GenBank/DDBJ databases">
        <authorList>
            <person name="Keele B.F."/>
        </authorList>
    </citation>
    <scope>NUCLEOTIDE SEQUENCE [LARGE SCALE GENOMIC DNA]</scope>
    <source>
        <strain evidence="7 8">IB-3</strain>
    </source>
</reference>
<dbReference type="GO" id="GO:0003700">
    <property type="term" value="F:DNA-binding transcription factor activity"/>
    <property type="evidence" value="ECO:0007669"/>
    <property type="project" value="TreeGrafter"/>
</dbReference>
<feature type="domain" description="HTH tetR-type" evidence="6">
    <location>
        <begin position="14"/>
        <end position="75"/>
    </location>
</feature>
<dbReference type="AlphaFoldDB" id="A0A2R7Z2F5"/>
<dbReference type="InterPro" id="IPR009057">
    <property type="entry name" value="Homeodomain-like_sf"/>
</dbReference>
<dbReference type="RefSeq" id="WP_108342996.1">
    <property type="nucleotide sequence ID" value="NZ_PYXZ01000001.1"/>
</dbReference>
<dbReference type="Proteomes" id="UP000244867">
    <property type="component" value="Unassembled WGS sequence"/>
</dbReference>
<evidence type="ECO:0000256" key="1">
    <source>
        <dbReference type="ARBA" id="ARBA00022491"/>
    </source>
</evidence>
<dbReference type="GO" id="GO:0000976">
    <property type="term" value="F:transcription cis-regulatory region binding"/>
    <property type="evidence" value="ECO:0007669"/>
    <property type="project" value="TreeGrafter"/>
</dbReference>
<dbReference type="PANTHER" id="PTHR30055">
    <property type="entry name" value="HTH-TYPE TRANSCRIPTIONAL REGULATOR RUTR"/>
    <property type="match status" value="1"/>
</dbReference>
<dbReference type="Gene3D" id="1.10.10.60">
    <property type="entry name" value="Homeodomain-like"/>
    <property type="match status" value="1"/>
</dbReference>
<dbReference type="Pfam" id="PF17932">
    <property type="entry name" value="TetR_C_24"/>
    <property type="match status" value="1"/>
</dbReference>
<dbReference type="OrthoDB" id="3237195at2"/>
<dbReference type="SUPFAM" id="SSF48498">
    <property type="entry name" value="Tetracyclin repressor-like, C-terminal domain"/>
    <property type="match status" value="1"/>
</dbReference>
<dbReference type="PROSITE" id="PS50977">
    <property type="entry name" value="HTH_TETR_2"/>
    <property type="match status" value="1"/>
</dbReference>
<evidence type="ECO:0000313" key="7">
    <source>
        <dbReference type="EMBL" id="PUA82811.1"/>
    </source>
</evidence>
<comment type="caution">
    <text evidence="7">The sequence shown here is derived from an EMBL/GenBank/DDBJ whole genome shotgun (WGS) entry which is preliminary data.</text>
</comment>
<sequence length="202" mass="23369">MNEPARRGPKSAAPQKRAEIVAITAKMLNEEQGDHVVNMNDIAQAAGIAKPTLYHYFKSKEEIIFSIHMTLFELMRDQLEERLATESQPEDQLRGVFRDIFAQLHSHPGHTRVFREYFRRLSPERQKIVREQEGEYERSVRKILTDGVEQGVFKDLDPTLASLALFGMAYWAYEWYNPDGRIPAQDLADQFYTYFVSGIGAR</sequence>
<dbReference type="EMBL" id="PYXZ01000001">
    <property type="protein sequence ID" value="PUA82811.1"/>
    <property type="molecule type" value="Genomic_DNA"/>
</dbReference>
<name>A0A2R7Z2F5_9ACTN</name>
<keyword evidence="2" id="KW-0805">Transcription regulation</keyword>
<evidence type="ECO:0000313" key="8">
    <source>
        <dbReference type="Proteomes" id="UP000244867"/>
    </source>
</evidence>
<keyword evidence="4" id="KW-0804">Transcription</keyword>
<dbReference type="InterPro" id="IPR036271">
    <property type="entry name" value="Tet_transcr_reg_TetR-rel_C_sf"/>
</dbReference>